<keyword evidence="3" id="KW-1185">Reference proteome</keyword>
<organism evidence="2 3">
    <name type="scientific">Leptobrachium leishanense</name>
    <name type="common">Leishan spiny toad</name>
    <dbReference type="NCBI Taxonomy" id="445787"/>
    <lineage>
        <taxon>Eukaryota</taxon>
        <taxon>Metazoa</taxon>
        <taxon>Chordata</taxon>
        <taxon>Craniata</taxon>
        <taxon>Vertebrata</taxon>
        <taxon>Euteleostomi</taxon>
        <taxon>Amphibia</taxon>
        <taxon>Batrachia</taxon>
        <taxon>Anura</taxon>
        <taxon>Pelobatoidea</taxon>
        <taxon>Megophryidae</taxon>
        <taxon>Leptobrachium</taxon>
    </lineage>
</organism>
<dbReference type="Ensembl" id="ENSLLET00000025708.1">
    <property type="protein sequence ID" value="ENSLLEP00000024758.1"/>
    <property type="gene ID" value="ENSLLEG00000015773.1"/>
</dbReference>
<feature type="compositionally biased region" description="Polar residues" evidence="1">
    <location>
        <begin position="7"/>
        <end position="23"/>
    </location>
</feature>
<dbReference type="AlphaFoldDB" id="A0A8C5PLU5"/>
<reference evidence="2" key="1">
    <citation type="submission" date="2025-08" db="UniProtKB">
        <authorList>
            <consortium name="Ensembl"/>
        </authorList>
    </citation>
    <scope>IDENTIFICATION</scope>
</reference>
<dbReference type="OrthoDB" id="9909705at2759"/>
<name>A0A8C5PLU5_9ANUR</name>
<sequence length="381" mass="41627">MGKTHRATSTPRPQAPAGQNSAVSLRAFLVPLTATANTRPEGSQAAQATPPPSSPDNPTPDTETTAEMLHTGDGPDWATLLARLPTKEDLKEANAIIMAELQQVRGDLQGLHTKIHAVEATCDVLNLQQAANSTKLDSQNEQLRGMALHMEDLDNRGRRNNLRIRGLPDTEDSPTQLIPTLTSIFNTLLDRPNATPIAFVRAHRALRPRGTGPPRDVICCLESFPLKEDLLRAARAPTQISHDGVELQLFPDLSPATLAFRRALRPLTRSLQAQKIRYRWHFPTGLLVTTPQGPFLARSSADVDTLVSDLQLPPVGLSWPDPVQFYSSNRPGLTSDALPQRPAKSRSTGGRRINARTPPLLRVCRSTQVGFGSQPYTPQPL</sequence>
<feature type="region of interest" description="Disordered" evidence="1">
    <location>
        <begin position="1"/>
        <end position="73"/>
    </location>
</feature>
<dbReference type="Proteomes" id="UP000694569">
    <property type="component" value="Unplaced"/>
</dbReference>
<evidence type="ECO:0000256" key="1">
    <source>
        <dbReference type="SAM" id="MobiDB-lite"/>
    </source>
</evidence>
<reference evidence="2" key="2">
    <citation type="submission" date="2025-09" db="UniProtKB">
        <authorList>
            <consortium name="Ensembl"/>
        </authorList>
    </citation>
    <scope>IDENTIFICATION</scope>
</reference>
<dbReference type="Gene3D" id="3.30.70.1820">
    <property type="entry name" value="L1 transposable element, RRM domain"/>
    <property type="match status" value="1"/>
</dbReference>
<evidence type="ECO:0000313" key="2">
    <source>
        <dbReference type="Ensembl" id="ENSLLEP00000024758.1"/>
    </source>
</evidence>
<feature type="region of interest" description="Disordered" evidence="1">
    <location>
        <begin position="330"/>
        <end position="354"/>
    </location>
</feature>
<dbReference type="GeneTree" id="ENSGT01010000228652"/>
<evidence type="ECO:0000313" key="3">
    <source>
        <dbReference type="Proteomes" id="UP000694569"/>
    </source>
</evidence>
<dbReference type="InterPro" id="IPR004244">
    <property type="entry name" value="Transposase_22"/>
</dbReference>
<feature type="compositionally biased region" description="Pro residues" evidence="1">
    <location>
        <begin position="49"/>
        <end position="58"/>
    </location>
</feature>
<protein>
    <submittedName>
        <fullName evidence="2">Uncharacterized protein</fullName>
    </submittedName>
</protein>
<accession>A0A8C5PLU5</accession>
<dbReference type="PANTHER" id="PTHR11505">
    <property type="entry name" value="L1 TRANSPOSABLE ELEMENT-RELATED"/>
    <property type="match status" value="1"/>
</dbReference>
<proteinExistence type="predicted"/>